<proteinExistence type="predicted"/>
<organism evidence="2 3">
    <name type="scientific">Mycena alexandri</name>
    <dbReference type="NCBI Taxonomy" id="1745969"/>
    <lineage>
        <taxon>Eukaryota</taxon>
        <taxon>Fungi</taxon>
        <taxon>Dikarya</taxon>
        <taxon>Basidiomycota</taxon>
        <taxon>Agaricomycotina</taxon>
        <taxon>Agaricomycetes</taxon>
        <taxon>Agaricomycetidae</taxon>
        <taxon>Agaricales</taxon>
        <taxon>Marasmiineae</taxon>
        <taxon>Mycenaceae</taxon>
        <taxon>Mycena</taxon>
    </lineage>
</organism>
<evidence type="ECO:0000313" key="3">
    <source>
        <dbReference type="Proteomes" id="UP001218188"/>
    </source>
</evidence>
<dbReference type="EMBL" id="JARJCM010000382">
    <property type="protein sequence ID" value="KAJ7017748.1"/>
    <property type="molecule type" value="Genomic_DNA"/>
</dbReference>
<keyword evidence="3" id="KW-1185">Reference proteome</keyword>
<reference evidence="2" key="1">
    <citation type="submission" date="2023-03" db="EMBL/GenBank/DDBJ databases">
        <title>Massive genome expansion in bonnet fungi (Mycena s.s.) driven by repeated elements and novel gene families across ecological guilds.</title>
        <authorList>
            <consortium name="Lawrence Berkeley National Laboratory"/>
            <person name="Harder C.B."/>
            <person name="Miyauchi S."/>
            <person name="Viragh M."/>
            <person name="Kuo A."/>
            <person name="Thoen E."/>
            <person name="Andreopoulos B."/>
            <person name="Lu D."/>
            <person name="Skrede I."/>
            <person name="Drula E."/>
            <person name="Henrissat B."/>
            <person name="Morin E."/>
            <person name="Kohler A."/>
            <person name="Barry K."/>
            <person name="LaButti K."/>
            <person name="Morin E."/>
            <person name="Salamov A."/>
            <person name="Lipzen A."/>
            <person name="Mereny Z."/>
            <person name="Hegedus B."/>
            <person name="Baldrian P."/>
            <person name="Stursova M."/>
            <person name="Weitz H."/>
            <person name="Taylor A."/>
            <person name="Grigoriev I.V."/>
            <person name="Nagy L.G."/>
            <person name="Martin F."/>
            <person name="Kauserud H."/>
        </authorList>
    </citation>
    <scope>NUCLEOTIDE SEQUENCE</scope>
    <source>
        <strain evidence="2">CBHHK200</strain>
    </source>
</reference>
<dbReference type="Proteomes" id="UP001218188">
    <property type="component" value="Unassembled WGS sequence"/>
</dbReference>
<sequence length="184" mass="21155">MREFVPQHSCARVKVGPRGDHCRFRGNPLLHMFIFGIGIDGPSNTLIKPRVCLAASMRAQEAFRTEQRRKARAEAQREEMQQSPRRTPREEAVHTNERIAHPYEPLGALDSQTDSQTWFDNLPGHESQDGDGLTSQPIKLIPKHEPSEDPLPYDEVYARWLNAEHKLKNANKQLEEQHHKIILV</sequence>
<feature type="compositionally biased region" description="Basic and acidic residues" evidence="1">
    <location>
        <begin position="87"/>
        <end position="101"/>
    </location>
</feature>
<evidence type="ECO:0000313" key="2">
    <source>
        <dbReference type="EMBL" id="KAJ7017748.1"/>
    </source>
</evidence>
<evidence type="ECO:0000256" key="1">
    <source>
        <dbReference type="SAM" id="MobiDB-lite"/>
    </source>
</evidence>
<dbReference type="AlphaFoldDB" id="A0AAD6RZJ8"/>
<name>A0AAD6RZJ8_9AGAR</name>
<accession>A0AAD6RZJ8</accession>
<feature type="region of interest" description="Disordered" evidence="1">
    <location>
        <begin position="64"/>
        <end position="114"/>
    </location>
</feature>
<gene>
    <name evidence="2" type="ORF">C8F04DRAFT_1199992</name>
</gene>
<protein>
    <submittedName>
        <fullName evidence="2">Uncharacterized protein</fullName>
    </submittedName>
</protein>
<comment type="caution">
    <text evidence="2">The sequence shown here is derived from an EMBL/GenBank/DDBJ whole genome shotgun (WGS) entry which is preliminary data.</text>
</comment>
<feature type="compositionally biased region" description="Basic and acidic residues" evidence="1">
    <location>
        <begin position="64"/>
        <end position="80"/>
    </location>
</feature>